<keyword evidence="3" id="KW-1185">Reference proteome</keyword>
<dbReference type="KEGG" id="srhi:H9L12_02970"/>
<sequence length="105" mass="11899">MKYDPDEREPLPRYRHPFFISQKREPLPMLFDEDGYPFIQFKPVPQLRRRRVGETAQALRGNAAWKAGEGGMSSGSRRSLPSSPACPPSATPRGLWDERAVAVTE</sequence>
<feature type="compositionally biased region" description="Low complexity" evidence="1">
    <location>
        <begin position="74"/>
        <end position="83"/>
    </location>
</feature>
<feature type="region of interest" description="Disordered" evidence="1">
    <location>
        <begin position="63"/>
        <end position="105"/>
    </location>
</feature>
<organism evidence="2 3">
    <name type="scientific">Sphingomonas rhizophila</name>
    <dbReference type="NCBI Taxonomy" id="2071607"/>
    <lineage>
        <taxon>Bacteria</taxon>
        <taxon>Pseudomonadati</taxon>
        <taxon>Pseudomonadota</taxon>
        <taxon>Alphaproteobacteria</taxon>
        <taxon>Sphingomonadales</taxon>
        <taxon>Sphingomonadaceae</taxon>
        <taxon>Sphingomonas</taxon>
    </lineage>
</organism>
<evidence type="ECO:0000313" key="2">
    <source>
        <dbReference type="EMBL" id="QNN65563.1"/>
    </source>
</evidence>
<name>A0A7G9SCI8_9SPHN</name>
<protein>
    <submittedName>
        <fullName evidence="2">Uncharacterized protein</fullName>
    </submittedName>
</protein>
<evidence type="ECO:0000313" key="3">
    <source>
        <dbReference type="Proteomes" id="UP000515955"/>
    </source>
</evidence>
<dbReference type="EMBL" id="CP060717">
    <property type="protein sequence ID" value="QNN65563.1"/>
    <property type="molecule type" value="Genomic_DNA"/>
</dbReference>
<evidence type="ECO:0000256" key="1">
    <source>
        <dbReference type="SAM" id="MobiDB-lite"/>
    </source>
</evidence>
<dbReference type="AlphaFoldDB" id="A0A7G9SCI8"/>
<reference evidence="2 3" key="1">
    <citation type="submission" date="2020-08" db="EMBL/GenBank/DDBJ databases">
        <title>Genome sequence of Sphingomonas rhizophila KACC 19189T.</title>
        <authorList>
            <person name="Hyun D.-W."/>
            <person name="Bae J.-W."/>
        </authorList>
    </citation>
    <scope>NUCLEOTIDE SEQUENCE [LARGE SCALE GENOMIC DNA]</scope>
    <source>
        <strain evidence="2 3">KACC 19189</strain>
    </source>
</reference>
<accession>A0A7G9SCI8</accession>
<dbReference type="Proteomes" id="UP000515955">
    <property type="component" value="Chromosome"/>
</dbReference>
<gene>
    <name evidence="2" type="ORF">H9L12_02970</name>
</gene>
<dbReference type="RefSeq" id="WP_187542554.1">
    <property type="nucleotide sequence ID" value="NZ_CP060717.1"/>
</dbReference>
<proteinExistence type="predicted"/>
<feature type="compositionally biased region" description="Basic and acidic residues" evidence="1">
    <location>
        <begin position="95"/>
        <end position="105"/>
    </location>
</feature>